<evidence type="ECO:0000256" key="4">
    <source>
        <dbReference type="ARBA" id="ARBA00022989"/>
    </source>
</evidence>
<sequence>MRMGPLWFGLAIVVFLGWLIYLLSPILAPFLVGALLAYLGDPLADRLEAWHLPRTLAVVVVFVVMGVVVLGAVLLLVPLLEAQIAALAQAVPGYQKWVNLHMLPWLQSKLGISARYLDLNSLVGLLSKHWQQAGGYAAHLADTLSRSGLVLLGWLANLVLIPIVTFYLLRDWDRLIAYIGESLPARFQSTSAELAREADEVLGAFLRGQLSVMLALGTVYAVGLWLIGLKVGILIGVVAGVVSFVPYLGFTLGLIAALAAMFFQTHDVLAVWPVLVVFGIGQVLESAVFTPLLVGDRIGLHPVAVIFAVLAGGQLFGFIGVLLALPVAAVLAVFLRHLHRRYRGSAFYRDRQDDASA</sequence>
<dbReference type="EMBL" id="CP019434">
    <property type="protein sequence ID" value="APZ43924.1"/>
    <property type="molecule type" value="Genomic_DNA"/>
</dbReference>
<evidence type="ECO:0000256" key="3">
    <source>
        <dbReference type="ARBA" id="ARBA00022692"/>
    </source>
</evidence>
<dbReference type="GO" id="GO:0055085">
    <property type="term" value="P:transmembrane transport"/>
    <property type="evidence" value="ECO:0007669"/>
    <property type="project" value="TreeGrafter"/>
</dbReference>
<comment type="similarity">
    <text evidence="2">Belongs to the autoinducer-2 exporter (AI-2E) (TC 2.A.86) family.</text>
</comment>
<dbReference type="PANTHER" id="PTHR21716:SF64">
    <property type="entry name" value="AI-2 TRANSPORT PROTEIN TQSA"/>
    <property type="match status" value="1"/>
</dbReference>
<feature type="transmembrane region" description="Helical" evidence="6">
    <location>
        <begin position="6"/>
        <end position="36"/>
    </location>
</feature>
<keyword evidence="5 6" id="KW-0472">Membrane</keyword>
<evidence type="ECO:0000313" key="8">
    <source>
        <dbReference type="Proteomes" id="UP000243807"/>
    </source>
</evidence>
<organism evidence="7 8">
    <name type="scientific">Acidihalobacter ferrooxydans</name>
    <dbReference type="NCBI Taxonomy" id="1765967"/>
    <lineage>
        <taxon>Bacteria</taxon>
        <taxon>Pseudomonadati</taxon>
        <taxon>Pseudomonadota</taxon>
        <taxon>Gammaproteobacteria</taxon>
        <taxon>Chromatiales</taxon>
        <taxon>Ectothiorhodospiraceae</taxon>
        <taxon>Acidihalobacter</taxon>
    </lineage>
</organism>
<keyword evidence="3 6" id="KW-0812">Transmembrane</keyword>
<accession>A0A1P8UJE7</accession>
<keyword evidence="4 6" id="KW-1133">Transmembrane helix</keyword>
<dbReference type="Proteomes" id="UP000243807">
    <property type="component" value="Chromosome"/>
</dbReference>
<dbReference type="Pfam" id="PF01594">
    <property type="entry name" value="AI-2E_transport"/>
    <property type="match status" value="1"/>
</dbReference>
<dbReference type="GO" id="GO:0016020">
    <property type="term" value="C:membrane"/>
    <property type="evidence" value="ECO:0007669"/>
    <property type="project" value="UniProtKB-SubCell"/>
</dbReference>
<protein>
    <submittedName>
        <fullName evidence="7">AI-2E family transporter</fullName>
    </submittedName>
</protein>
<dbReference type="AlphaFoldDB" id="A0A1P8UJE7"/>
<keyword evidence="8" id="KW-1185">Reference proteome</keyword>
<dbReference type="InterPro" id="IPR002549">
    <property type="entry name" value="AI-2E-like"/>
</dbReference>
<evidence type="ECO:0000256" key="6">
    <source>
        <dbReference type="SAM" id="Phobius"/>
    </source>
</evidence>
<name>A0A1P8UJE7_9GAMM</name>
<evidence type="ECO:0000256" key="2">
    <source>
        <dbReference type="ARBA" id="ARBA00009773"/>
    </source>
</evidence>
<dbReference type="RefSeq" id="WP_076837548.1">
    <property type="nucleotide sequence ID" value="NZ_CP019434.1"/>
</dbReference>
<feature type="transmembrane region" description="Helical" evidence="6">
    <location>
        <begin position="212"/>
        <end position="238"/>
    </location>
</feature>
<dbReference type="OrthoDB" id="5792512at2"/>
<reference evidence="7 8" key="1">
    <citation type="submission" date="2017-01" db="EMBL/GenBank/DDBJ databases">
        <title>Draft sequence of Acidihalobacter ferrooxidans strain DSM 14175 (strain V8).</title>
        <authorList>
            <person name="Khaleque H.N."/>
            <person name="Ramsay J.P."/>
            <person name="Murphy R.J.T."/>
            <person name="Kaksonen A.H."/>
            <person name="Boxall N.J."/>
            <person name="Watkin E.L.J."/>
        </authorList>
    </citation>
    <scope>NUCLEOTIDE SEQUENCE [LARGE SCALE GENOMIC DNA]</scope>
    <source>
        <strain evidence="7 8">V8</strain>
    </source>
</reference>
<feature type="transmembrane region" description="Helical" evidence="6">
    <location>
        <begin position="270"/>
        <end position="294"/>
    </location>
</feature>
<dbReference type="PANTHER" id="PTHR21716">
    <property type="entry name" value="TRANSMEMBRANE PROTEIN"/>
    <property type="match status" value="1"/>
</dbReference>
<evidence type="ECO:0000256" key="5">
    <source>
        <dbReference type="ARBA" id="ARBA00023136"/>
    </source>
</evidence>
<dbReference type="KEGG" id="afy:BW247_13175"/>
<feature type="transmembrane region" description="Helical" evidence="6">
    <location>
        <begin position="306"/>
        <end position="335"/>
    </location>
</feature>
<comment type="subcellular location">
    <subcellularLocation>
        <location evidence="1">Membrane</location>
        <topology evidence="1">Multi-pass membrane protein</topology>
    </subcellularLocation>
</comment>
<dbReference type="STRING" id="1765967.BW247_13175"/>
<feature type="transmembrane region" description="Helical" evidence="6">
    <location>
        <begin position="149"/>
        <end position="169"/>
    </location>
</feature>
<evidence type="ECO:0000313" key="7">
    <source>
        <dbReference type="EMBL" id="APZ43924.1"/>
    </source>
</evidence>
<proteinExistence type="inferred from homology"/>
<feature type="transmembrane region" description="Helical" evidence="6">
    <location>
        <begin position="244"/>
        <end position="263"/>
    </location>
</feature>
<evidence type="ECO:0000256" key="1">
    <source>
        <dbReference type="ARBA" id="ARBA00004141"/>
    </source>
</evidence>
<feature type="transmembrane region" description="Helical" evidence="6">
    <location>
        <begin position="56"/>
        <end position="77"/>
    </location>
</feature>
<gene>
    <name evidence="7" type="ORF">BW247_13175</name>
</gene>